<protein>
    <submittedName>
        <fullName evidence="4">Fe-S cluster assembly protein SufD</fullName>
    </submittedName>
</protein>
<dbReference type="EMBL" id="MDTU01000001">
    <property type="protein sequence ID" value="ODN43985.1"/>
    <property type="molecule type" value="Genomic_DNA"/>
</dbReference>
<proteinExistence type="inferred from homology"/>
<dbReference type="InterPro" id="IPR011542">
    <property type="entry name" value="SUF_FeS_clus_asmbl_SufD"/>
</dbReference>
<dbReference type="SUPFAM" id="SSF101960">
    <property type="entry name" value="Stabilizer of iron transporter SufD"/>
    <property type="match status" value="1"/>
</dbReference>
<sequence>MKLAEFKEQAWQNFISIGLPHRKIEEWKYTALSHFEKLNFENKTEKDSSITIDSALIDAHRVQGAKLIVFIDGVYSNDYSDTLDFPDHVMIKPISELLGADYQTLSTLLERIEVNNNHMMAQLNCALFEDGLLLSVPKNACIEEIQCLHISTGNTLSHYCHIVDLGENACATMIETFVSVGESAGLTNSVTVGDLAPGATLNHYKLSEEADSQQHIAGLFMSQAKNSFLRCHHAALGGDLTRYDMDIKLRESGAHCLLDGIYIPTGRQHVDNHILVEHLASHTTSEQHFKGVLDDKSHGVFNGKVIVHKDTSQIVAHQSNHNLLLSSKAEIDTKPELEIYADDVKCSHGATVGQLDEKALFYLKSRGVAESEAKGLLTHAFVSDIIAKITAKNVHDRVEKVAKVKMNHAVMGFDEA</sequence>
<evidence type="ECO:0000259" key="2">
    <source>
        <dbReference type="Pfam" id="PF01458"/>
    </source>
</evidence>
<dbReference type="PANTHER" id="PTHR43575">
    <property type="entry name" value="PROTEIN ABCI7, CHLOROPLASTIC"/>
    <property type="match status" value="1"/>
</dbReference>
<feature type="domain" description="SUF system FeS cluster assembly SufBD core" evidence="2">
    <location>
        <begin position="152"/>
        <end position="381"/>
    </location>
</feature>
<dbReference type="PANTHER" id="PTHR43575:SF1">
    <property type="entry name" value="PROTEIN ABCI7, CHLOROPLASTIC"/>
    <property type="match status" value="1"/>
</dbReference>
<feature type="domain" description="SUF system FeS cluster assembly SufBD N-terminal" evidence="3">
    <location>
        <begin position="4"/>
        <end position="144"/>
    </location>
</feature>
<name>A0ABX3A8S8_9GAMM</name>
<dbReference type="InterPro" id="IPR037284">
    <property type="entry name" value="SUF_FeS_clus_asmbl_SufBD_sf"/>
</dbReference>
<dbReference type="Pfam" id="PF01458">
    <property type="entry name" value="SUFBD_core"/>
    <property type="match status" value="1"/>
</dbReference>
<evidence type="ECO:0000313" key="4">
    <source>
        <dbReference type="EMBL" id="ODN43985.1"/>
    </source>
</evidence>
<dbReference type="InterPro" id="IPR000825">
    <property type="entry name" value="SUF_FeS_clus_asmbl_SufBD_core"/>
</dbReference>
<keyword evidence="5" id="KW-1185">Reference proteome</keyword>
<accession>A0ABX3A8S8</accession>
<comment type="caution">
    <text evidence="4">The sequence shown here is derived from an EMBL/GenBank/DDBJ whole genome shotgun (WGS) entry which is preliminary data.</text>
</comment>
<dbReference type="InterPro" id="IPR045595">
    <property type="entry name" value="SufBD_N"/>
</dbReference>
<dbReference type="Pfam" id="PF19295">
    <property type="entry name" value="SufBD_N"/>
    <property type="match status" value="1"/>
</dbReference>
<organism evidence="4 5">
    <name type="scientific">Piscirickettsia litoralis</name>
    <dbReference type="NCBI Taxonomy" id="1891921"/>
    <lineage>
        <taxon>Bacteria</taxon>
        <taxon>Pseudomonadati</taxon>
        <taxon>Pseudomonadota</taxon>
        <taxon>Gammaproteobacteria</taxon>
        <taxon>Thiotrichales</taxon>
        <taxon>Piscirickettsiaceae</taxon>
        <taxon>Piscirickettsia</taxon>
    </lineage>
</organism>
<dbReference type="NCBIfam" id="TIGR01981">
    <property type="entry name" value="sufD"/>
    <property type="match status" value="1"/>
</dbReference>
<gene>
    <name evidence="4" type="ORF">BGC07_02800</name>
</gene>
<comment type="similarity">
    <text evidence="1">Belongs to the iron-sulfur cluster assembly SufBD family.</text>
</comment>
<dbReference type="Proteomes" id="UP000094329">
    <property type="component" value="Unassembled WGS sequence"/>
</dbReference>
<evidence type="ECO:0000256" key="1">
    <source>
        <dbReference type="ARBA" id="ARBA00043967"/>
    </source>
</evidence>
<evidence type="ECO:0000259" key="3">
    <source>
        <dbReference type="Pfam" id="PF19295"/>
    </source>
</evidence>
<evidence type="ECO:0000313" key="5">
    <source>
        <dbReference type="Proteomes" id="UP000094329"/>
    </source>
</evidence>
<reference evidence="4 5" key="1">
    <citation type="submission" date="2016-08" db="EMBL/GenBank/DDBJ databases">
        <title>Draft genome sequence of Candidatus Piscirickettsia litoralis, from seawater.</title>
        <authorList>
            <person name="Wan X."/>
            <person name="Lee A.J."/>
            <person name="Hou S."/>
            <person name="Donachie S.P."/>
        </authorList>
    </citation>
    <scope>NUCLEOTIDE SEQUENCE [LARGE SCALE GENOMIC DNA]</scope>
    <source>
        <strain evidence="4 5">Y2</strain>
    </source>
</reference>
<dbReference type="InterPro" id="IPR055346">
    <property type="entry name" value="Fe-S_cluster_assembly_SufBD"/>
</dbReference>